<accession>A0A1V2A4G0</accession>
<dbReference type="SUPFAM" id="SSF50249">
    <property type="entry name" value="Nucleic acid-binding proteins"/>
    <property type="match status" value="4"/>
</dbReference>
<dbReference type="InterPro" id="IPR012340">
    <property type="entry name" value="NA-bd_OB-fold"/>
</dbReference>
<dbReference type="AlphaFoldDB" id="A0A1V2A4G0"/>
<dbReference type="GO" id="GO:1990904">
    <property type="term" value="C:ribonucleoprotein complex"/>
    <property type="evidence" value="ECO:0007669"/>
    <property type="project" value="UniProtKB-KW"/>
</dbReference>
<dbReference type="InterPro" id="IPR035104">
    <property type="entry name" value="Ribosomal_protein_S1-like"/>
</dbReference>
<proteinExistence type="inferred from homology"/>
<evidence type="ECO:0000256" key="4">
    <source>
        <dbReference type="ARBA" id="ARBA00022980"/>
    </source>
</evidence>
<dbReference type="InterPro" id="IPR003029">
    <property type="entry name" value="S1_domain"/>
</dbReference>
<dbReference type="PRINTS" id="PR00681">
    <property type="entry name" value="RIBOSOMALS1"/>
</dbReference>
<feature type="domain" description="S1 motif" evidence="7">
    <location>
        <begin position="102"/>
        <end position="167"/>
    </location>
</feature>
<comment type="similarity">
    <text evidence="1">Belongs to the bacterial ribosomal protein bS1 family.</text>
</comment>
<dbReference type="FunFam" id="2.40.50.140:FF:000103">
    <property type="entry name" value="protein RRP5 homolog"/>
    <property type="match status" value="1"/>
</dbReference>
<dbReference type="GO" id="GO:0003735">
    <property type="term" value="F:structural constituent of ribosome"/>
    <property type="evidence" value="ECO:0007669"/>
    <property type="project" value="TreeGrafter"/>
</dbReference>
<dbReference type="PANTHER" id="PTHR10724">
    <property type="entry name" value="30S RIBOSOMAL PROTEIN S1"/>
    <property type="match status" value="1"/>
</dbReference>
<feature type="domain" description="S1 motif" evidence="7">
    <location>
        <begin position="273"/>
        <end position="342"/>
    </location>
</feature>
<dbReference type="STRING" id="1714355.BTO28_15070"/>
<name>A0A1V2A4G0_9BACI</name>
<dbReference type="FunFam" id="2.40.50.140:FF:000114">
    <property type="entry name" value="30S ribosomal protein S1"/>
    <property type="match status" value="1"/>
</dbReference>
<keyword evidence="3" id="KW-0694">RNA-binding</keyword>
<keyword evidence="5" id="KW-0687">Ribonucleoprotein</keyword>
<evidence type="ECO:0000256" key="1">
    <source>
        <dbReference type="ARBA" id="ARBA00006767"/>
    </source>
</evidence>
<protein>
    <submittedName>
        <fullName evidence="8">30S ribosomal protein S1</fullName>
    </submittedName>
</protein>
<dbReference type="InterPro" id="IPR050437">
    <property type="entry name" value="Ribos_protein_bS1-like"/>
</dbReference>
<evidence type="ECO:0000256" key="6">
    <source>
        <dbReference type="ARBA" id="ARBA00025604"/>
    </source>
</evidence>
<dbReference type="EMBL" id="MSFI01000029">
    <property type="protein sequence ID" value="OMP65876.1"/>
    <property type="molecule type" value="Genomic_DNA"/>
</dbReference>
<evidence type="ECO:0000313" key="9">
    <source>
        <dbReference type="Proteomes" id="UP000188613"/>
    </source>
</evidence>
<dbReference type="NCBIfam" id="NF005208">
    <property type="entry name" value="PRK06676.1"/>
    <property type="match status" value="1"/>
</dbReference>
<dbReference type="CDD" id="cd04465">
    <property type="entry name" value="S1_RPS1_repeat_ec2_hs2"/>
    <property type="match status" value="1"/>
</dbReference>
<evidence type="ECO:0000256" key="3">
    <source>
        <dbReference type="ARBA" id="ARBA00022884"/>
    </source>
</evidence>
<dbReference type="OrthoDB" id="9804077at2"/>
<dbReference type="Proteomes" id="UP000188613">
    <property type="component" value="Unassembled WGS sequence"/>
</dbReference>
<dbReference type="CDD" id="cd05687">
    <property type="entry name" value="S1_RPS1_repeat_ec1_hs1"/>
    <property type="match status" value="1"/>
</dbReference>
<evidence type="ECO:0000256" key="2">
    <source>
        <dbReference type="ARBA" id="ARBA00022737"/>
    </source>
</evidence>
<evidence type="ECO:0000256" key="5">
    <source>
        <dbReference type="ARBA" id="ARBA00023274"/>
    </source>
</evidence>
<dbReference type="RefSeq" id="WP_076767761.1">
    <property type="nucleotide sequence ID" value="NZ_MSFI01000029.1"/>
</dbReference>
<dbReference type="GO" id="GO:0003729">
    <property type="term" value="F:mRNA binding"/>
    <property type="evidence" value="ECO:0007669"/>
    <property type="project" value="TreeGrafter"/>
</dbReference>
<dbReference type="CDD" id="cd05688">
    <property type="entry name" value="S1_RPS1_repeat_ec3"/>
    <property type="match status" value="1"/>
</dbReference>
<organism evidence="8 9">
    <name type="scientific">Domibacillus epiphyticus</name>
    <dbReference type="NCBI Taxonomy" id="1714355"/>
    <lineage>
        <taxon>Bacteria</taxon>
        <taxon>Bacillati</taxon>
        <taxon>Bacillota</taxon>
        <taxon>Bacilli</taxon>
        <taxon>Bacillales</taxon>
        <taxon>Bacillaceae</taxon>
        <taxon>Domibacillus</taxon>
    </lineage>
</organism>
<evidence type="ECO:0000259" key="7">
    <source>
        <dbReference type="PROSITE" id="PS50126"/>
    </source>
</evidence>
<dbReference type="PANTHER" id="PTHR10724:SF7">
    <property type="entry name" value="SMALL RIBOSOMAL SUBUNIT PROTEIN BS1C"/>
    <property type="match status" value="1"/>
</dbReference>
<dbReference type="Pfam" id="PF00575">
    <property type="entry name" value="S1"/>
    <property type="match status" value="4"/>
</dbReference>
<sequence>MTEDMNQVEVNNYSVGDKVRATVVKVEEKQVQVEIADSKKDGIIPISELSSLHVEKASDVVKEGDELELLVTKEEDDLFVLSKRKADAETAWDAMQRRFEEGEIFEAEIKEVVKGGLVVDLGIRGFIPASLVEDHFVEDFEDYKGRVIKLKIVELEQDKNRLILSHRAVLDIEKAENKQKVLEDIQAGDVLEGKVQRLTDFGAFVDIGGVDGLVHISQLSHEHVEKPSDVLKEGEEVKVKVLSIDRDSERISLSIKETLPGPWENIAERAPIGSELEGTVKRLVSYGAFVEVFPGVEGLVHISQISNRHIGTPHEMLEEGQKVKVKVLDANESEHRLSLTMKPFEEHEAEETVNSYELPEESSGFQIGDILGDQLKDLK</sequence>
<comment type="caution">
    <text evidence="8">The sequence shown here is derived from an EMBL/GenBank/DDBJ whole genome shotgun (WGS) entry which is preliminary data.</text>
</comment>
<dbReference type="PROSITE" id="PS50126">
    <property type="entry name" value="S1"/>
    <property type="match status" value="4"/>
</dbReference>
<keyword evidence="9" id="KW-1185">Reference proteome</keyword>
<keyword evidence="2" id="KW-0677">Repeat</keyword>
<keyword evidence="4 8" id="KW-0689">Ribosomal protein</keyword>
<comment type="function">
    <text evidence="6">Binds mRNA; thus facilitating recognition of the initiation point. It is needed to translate mRNA with a short Shine-Dalgarno (SD) purine-rich sequence.</text>
</comment>
<reference evidence="8 9" key="1">
    <citation type="submission" date="2016-12" db="EMBL/GenBank/DDBJ databases">
        <title>Domibacillus sp. SAB 38T whole genome sequencing.</title>
        <authorList>
            <person name="Verma A."/>
            <person name="Ojha A.K."/>
            <person name="Krishnamurthi S."/>
        </authorList>
    </citation>
    <scope>NUCLEOTIDE SEQUENCE [LARGE SCALE GENOMIC DNA]</scope>
    <source>
        <strain evidence="8 9">SAB 38</strain>
    </source>
</reference>
<feature type="domain" description="S1 motif" evidence="7">
    <location>
        <begin position="188"/>
        <end position="256"/>
    </location>
</feature>
<evidence type="ECO:0000313" key="8">
    <source>
        <dbReference type="EMBL" id="OMP65876.1"/>
    </source>
</evidence>
<dbReference type="GO" id="GO:0006412">
    <property type="term" value="P:translation"/>
    <property type="evidence" value="ECO:0007669"/>
    <property type="project" value="TreeGrafter"/>
</dbReference>
<dbReference type="Gene3D" id="2.40.50.140">
    <property type="entry name" value="Nucleic acid-binding proteins"/>
    <property type="match status" value="4"/>
</dbReference>
<dbReference type="GO" id="GO:0005840">
    <property type="term" value="C:ribosome"/>
    <property type="evidence" value="ECO:0007669"/>
    <property type="project" value="UniProtKB-KW"/>
</dbReference>
<gene>
    <name evidence="8" type="ORF">BTO28_15070</name>
</gene>
<feature type="domain" description="S1 motif" evidence="7">
    <location>
        <begin position="16"/>
        <end position="84"/>
    </location>
</feature>
<dbReference type="SMART" id="SM00316">
    <property type="entry name" value="S1"/>
    <property type="match status" value="4"/>
</dbReference>